<dbReference type="InterPro" id="IPR050156">
    <property type="entry name" value="TC-AMP_synthase_SUA5"/>
</dbReference>
<dbReference type="Gene3D" id="3.90.870.10">
    <property type="entry name" value="DHBP synthase"/>
    <property type="match status" value="1"/>
</dbReference>
<feature type="binding site" evidence="14">
    <location>
        <position position="79"/>
    </location>
    <ligand>
        <name>ATP</name>
        <dbReference type="ChEBI" id="CHEBI:30616"/>
    </ligand>
</feature>
<feature type="binding site" evidence="14">
    <location>
        <position position="88"/>
    </location>
    <ligand>
        <name>L-threonine</name>
        <dbReference type="ChEBI" id="CHEBI:57926"/>
    </ligand>
</feature>
<keyword evidence="17" id="KW-1185">Reference proteome</keyword>
<dbReference type="GO" id="GO:0005524">
    <property type="term" value="F:ATP binding"/>
    <property type="evidence" value="ECO:0007669"/>
    <property type="project" value="UniProtKB-UniRule"/>
</dbReference>
<dbReference type="InterPro" id="IPR017945">
    <property type="entry name" value="DHBP_synth_RibB-like_a/b_dom"/>
</dbReference>
<evidence type="ECO:0000256" key="3">
    <source>
        <dbReference type="ARBA" id="ARBA00012584"/>
    </source>
</evidence>
<feature type="binding site" evidence="14">
    <location>
        <position position="165"/>
    </location>
    <ligand>
        <name>ATP</name>
        <dbReference type="ChEBI" id="CHEBI:30616"/>
    </ligand>
</feature>
<feature type="binding site" evidence="14">
    <location>
        <position position="163"/>
    </location>
    <ligand>
        <name>L-threonine</name>
        <dbReference type="ChEBI" id="CHEBI:57926"/>
    </ligand>
</feature>
<evidence type="ECO:0000313" key="17">
    <source>
        <dbReference type="Proteomes" id="UP000228531"/>
    </source>
</evidence>
<dbReference type="EC" id="2.7.7.87" evidence="3 13"/>
<feature type="binding site" evidence="14">
    <location>
        <position position="83"/>
    </location>
    <ligand>
        <name>ATP</name>
        <dbReference type="ChEBI" id="CHEBI:30616"/>
    </ligand>
</feature>
<dbReference type="InterPro" id="IPR005145">
    <property type="entry name" value="Sua5_C"/>
</dbReference>
<evidence type="ECO:0000256" key="1">
    <source>
        <dbReference type="ARBA" id="ARBA00004496"/>
    </source>
</evidence>
<accession>A0A2M8WQ32</accession>
<evidence type="ECO:0000256" key="2">
    <source>
        <dbReference type="ARBA" id="ARBA00007663"/>
    </source>
</evidence>
<evidence type="ECO:0000256" key="13">
    <source>
        <dbReference type="PIRNR" id="PIRNR004930"/>
    </source>
</evidence>
<feature type="domain" description="YrdC-like" evidence="15">
    <location>
        <begin position="34"/>
        <end position="220"/>
    </location>
</feature>
<dbReference type="GO" id="GO:0003725">
    <property type="term" value="F:double-stranded RNA binding"/>
    <property type="evidence" value="ECO:0007669"/>
    <property type="project" value="UniProtKB-UniRule"/>
</dbReference>
<comment type="function">
    <text evidence="13">Required for the formation of a threonylcarbamoyl group on adenosine at position 37 (t(6)A37) in tRNAs that read codons beginning with adenine.</text>
</comment>
<dbReference type="PROSITE" id="PS51163">
    <property type="entry name" value="YRDC"/>
    <property type="match status" value="1"/>
</dbReference>
<keyword evidence="8 13" id="KW-0548">Nucleotidyltransferase</keyword>
<evidence type="ECO:0000256" key="11">
    <source>
        <dbReference type="ARBA" id="ARBA00029774"/>
    </source>
</evidence>
<comment type="caution">
    <text evidence="16">The sequence shown here is derived from an EMBL/GenBank/DDBJ whole genome shotgun (WGS) entry which is preliminary data.</text>
</comment>
<reference evidence="16 17" key="1">
    <citation type="submission" date="2017-11" db="EMBL/GenBank/DDBJ databases">
        <title>Genomic Encyclopedia of Archaeal and Bacterial Type Strains, Phase II (KMG-II): From Individual Species to Whole Genera.</title>
        <authorList>
            <person name="Goeker M."/>
        </authorList>
    </citation>
    <scope>NUCLEOTIDE SEQUENCE [LARGE SCALE GENOMIC DNA]</scope>
    <source>
        <strain evidence="16 17">DSM 29128</strain>
    </source>
</reference>
<dbReference type="Pfam" id="PF01300">
    <property type="entry name" value="Sua5_yciO_yrdC"/>
    <property type="match status" value="1"/>
</dbReference>
<dbReference type="InterPro" id="IPR006070">
    <property type="entry name" value="Sua5-like_dom"/>
</dbReference>
<dbReference type="GO" id="GO:0061710">
    <property type="term" value="F:L-threonylcarbamoyladenylate synthase"/>
    <property type="evidence" value="ECO:0007669"/>
    <property type="project" value="UniProtKB-EC"/>
</dbReference>
<feature type="binding site" evidence="14">
    <location>
        <position position="173"/>
    </location>
    <ligand>
        <name>ATP</name>
        <dbReference type="ChEBI" id="CHEBI:30616"/>
    </ligand>
</feature>
<feature type="binding site" evidence="14">
    <location>
        <position position="216"/>
    </location>
    <ligand>
        <name>ATP</name>
        <dbReference type="ChEBI" id="CHEBI:30616"/>
    </ligand>
</feature>
<evidence type="ECO:0000313" key="16">
    <source>
        <dbReference type="EMBL" id="PJI93045.1"/>
    </source>
</evidence>
<name>A0A2M8WQ32_9RHOB</name>
<dbReference type="PANTHER" id="PTHR17490:SF16">
    <property type="entry name" value="THREONYLCARBAMOYL-AMP SYNTHASE"/>
    <property type="match status" value="1"/>
</dbReference>
<dbReference type="PIRSF" id="PIRSF004930">
    <property type="entry name" value="Tln_factor_SUA5"/>
    <property type="match status" value="1"/>
</dbReference>
<dbReference type="GO" id="GO:0008033">
    <property type="term" value="P:tRNA processing"/>
    <property type="evidence" value="ECO:0007669"/>
    <property type="project" value="UniProtKB-KW"/>
</dbReference>
<protein>
    <recommendedName>
        <fullName evidence="4 13">Threonylcarbamoyl-AMP synthase</fullName>
        <shortName evidence="13">TC-AMP synthase</shortName>
        <ecNumber evidence="3 13">2.7.7.87</ecNumber>
    </recommendedName>
    <alternativeName>
        <fullName evidence="11 13">L-threonylcarbamoyladenylate synthase</fullName>
    </alternativeName>
</protein>
<gene>
    <name evidence="16" type="ORF">BC777_1912</name>
</gene>
<keyword evidence="7 13" id="KW-0819">tRNA processing</keyword>
<evidence type="ECO:0000256" key="8">
    <source>
        <dbReference type="ARBA" id="ARBA00022695"/>
    </source>
</evidence>
<dbReference type="SUPFAM" id="SSF55821">
    <property type="entry name" value="YrdC/RibB"/>
    <property type="match status" value="1"/>
</dbReference>
<evidence type="ECO:0000256" key="7">
    <source>
        <dbReference type="ARBA" id="ARBA00022694"/>
    </source>
</evidence>
<dbReference type="NCBIfam" id="TIGR00057">
    <property type="entry name" value="L-threonylcarbamoyladenylate synthase"/>
    <property type="match status" value="1"/>
</dbReference>
<keyword evidence="5 13" id="KW-0963">Cytoplasm</keyword>
<evidence type="ECO:0000259" key="15">
    <source>
        <dbReference type="PROSITE" id="PS51163"/>
    </source>
</evidence>
<evidence type="ECO:0000256" key="5">
    <source>
        <dbReference type="ARBA" id="ARBA00022490"/>
    </source>
</evidence>
<dbReference type="GO" id="GO:0000049">
    <property type="term" value="F:tRNA binding"/>
    <property type="evidence" value="ECO:0007669"/>
    <property type="project" value="TreeGrafter"/>
</dbReference>
<comment type="catalytic activity">
    <reaction evidence="12 13">
        <text>L-threonine + hydrogencarbonate + ATP = L-threonylcarbamoyladenylate + diphosphate + H2O</text>
        <dbReference type="Rhea" id="RHEA:36407"/>
        <dbReference type="ChEBI" id="CHEBI:15377"/>
        <dbReference type="ChEBI" id="CHEBI:17544"/>
        <dbReference type="ChEBI" id="CHEBI:30616"/>
        <dbReference type="ChEBI" id="CHEBI:33019"/>
        <dbReference type="ChEBI" id="CHEBI:57926"/>
        <dbReference type="ChEBI" id="CHEBI:73682"/>
        <dbReference type="EC" id="2.7.7.87"/>
    </reaction>
</comment>
<dbReference type="Gene3D" id="3.40.50.11030">
    <property type="entry name" value="Threonylcarbamoyl-AMP synthase, C-terminal domain"/>
    <property type="match status" value="1"/>
</dbReference>
<keyword evidence="9 13" id="KW-0547">Nucleotide-binding</keyword>
<evidence type="ECO:0000256" key="9">
    <source>
        <dbReference type="ARBA" id="ARBA00022741"/>
    </source>
</evidence>
<evidence type="ECO:0000256" key="4">
    <source>
        <dbReference type="ARBA" id="ARBA00015492"/>
    </source>
</evidence>
<feature type="binding site" evidence="14">
    <location>
        <position position="143"/>
    </location>
    <ligand>
        <name>L-threonine</name>
        <dbReference type="ChEBI" id="CHEBI:57926"/>
    </ligand>
</feature>
<comment type="subcellular location">
    <subcellularLocation>
        <location evidence="1 13">Cytoplasm</location>
    </subcellularLocation>
</comment>
<feature type="binding site" evidence="14">
    <location>
        <position position="139"/>
    </location>
    <ligand>
        <name>ATP</name>
        <dbReference type="ChEBI" id="CHEBI:30616"/>
    </ligand>
</feature>
<sequence length="336" mass="34546">MHRPIWPIYRSMAPHQPKRHVMKSEQLLVLQPDVAGLEKAARILGLGGLVSFPTETVYGLGSDARNDRAVAGIYAAKERPSFNPLIVHVPDTAAAEAYCVFNDAARRLAQAFWPGALTLVLPVRADAGISKLVTAGLDTLAVRVPDHPVASGVLSAFGGPVAAPSANPSGKVSPTRAAHVVAGLGDRIDAVVDGGACAVGVESTIVSCVGAPALLRAGGIPVEALEACLGQTLVAEENPDTPIAPGQLASHYAPQGKVRLNAPYAEPGEVLLGFGPVEADLNLSVAGDLTEAAACLFACLHELDAMGAAAIAVSPIPDHGLGRAINDRLRRAAAPR</sequence>
<proteinExistence type="inferred from homology"/>
<evidence type="ECO:0000256" key="12">
    <source>
        <dbReference type="ARBA" id="ARBA00048366"/>
    </source>
</evidence>
<dbReference type="InterPro" id="IPR010923">
    <property type="entry name" value="T(6)A37_SUA5"/>
</dbReference>
<feature type="binding site" evidence="14">
    <location>
        <position position="203"/>
    </location>
    <ligand>
        <name>L-threonine</name>
        <dbReference type="ChEBI" id="CHEBI:57926"/>
    </ligand>
</feature>
<evidence type="ECO:0000256" key="6">
    <source>
        <dbReference type="ARBA" id="ARBA00022679"/>
    </source>
</evidence>
<organism evidence="16 17">
    <name type="scientific">Yoonia maricola</name>
    <dbReference type="NCBI Taxonomy" id="420999"/>
    <lineage>
        <taxon>Bacteria</taxon>
        <taxon>Pseudomonadati</taxon>
        <taxon>Pseudomonadota</taxon>
        <taxon>Alphaproteobacteria</taxon>
        <taxon>Rhodobacterales</taxon>
        <taxon>Paracoccaceae</taxon>
        <taxon>Yoonia</taxon>
    </lineage>
</organism>
<dbReference type="OrthoDB" id="9814580at2"/>
<dbReference type="Pfam" id="PF03481">
    <property type="entry name" value="Sua5_C"/>
    <property type="match status" value="1"/>
</dbReference>
<feature type="binding site" evidence="14">
    <location>
        <position position="56"/>
    </location>
    <ligand>
        <name>L-threonine</name>
        <dbReference type="ChEBI" id="CHEBI:57926"/>
    </ligand>
</feature>
<dbReference type="EMBL" id="PGTY01000001">
    <property type="protein sequence ID" value="PJI93045.1"/>
    <property type="molecule type" value="Genomic_DNA"/>
</dbReference>
<dbReference type="GO" id="GO:0005737">
    <property type="term" value="C:cytoplasm"/>
    <property type="evidence" value="ECO:0007669"/>
    <property type="project" value="UniProtKB-SubCell"/>
</dbReference>
<dbReference type="InterPro" id="IPR038385">
    <property type="entry name" value="Sua5/YwlC_C"/>
</dbReference>
<dbReference type="AlphaFoldDB" id="A0A2M8WQ32"/>
<dbReference type="PANTHER" id="PTHR17490">
    <property type="entry name" value="SUA5"/>
    <property type="match status" value="1"/>
</dbReference>
<feature type="binding site" evidence="14">
    <location>
        <position position="252"/>
    </location>
    <ligand>
        <name>ATP</name>
        <dbReference type="ChEBI" id="CHEBI:30616"/>
    </ligand>
</feature>
<evidence type="ECO:0000256" key="14">
    <source>
        <dbReference type="PIRSR" id="PIRSR004930-1"/>
    </source>
</evidence>
<evidence type="ECO:0000256" key="10">
    <source>
        <dbReference type="ARBA" id="ARBA00022840"/>
    </source>
</evidence>
<keyword evidence="6 13" id="KW-0808">Transferase</keyword>
<dbReference type="GO" id="GO:0006450">
    <property type="term" value="P:regulation of translational fidelity"/>
    <property type="evidence" value="ECO:0007669"/>
    <property type="project" value="TreeGrafter"/>
</dbReference>
<keyword evidence="10 13" id="KW-0067">ATP-binding</keyword>
<comment type="similarity">
    <text evidence="2 13">Belongs to the SUA5 family.</text>
</comment>
<dbReference type="Proteomes" id="UP000228531">
    <property type="component" value="Unassembled WGS sequence"/>
</dbReference>